<protein>
    <submittedName>
        <fullName evidence="2">Uncharacterized protein</fullName>
    </submittedName>
</protein>
<proteinExistence type="predicted"/>
<name>A0A6G0XMI7_9STRA</name>
<feature type="transmembrane region" description="Helical" evidence="1">
    <location>
        <begin position="181"/>
        <end position="209"/>
    </location>
</feature>
<keyword evidence="1" id="KW-0472">Membrane</keyword>
<dbReference type="VEuPathDB" id="FungiDB:AeMF1_020635"/>
<feature type="transmembrane region" description="Helical" evidence="1">
    <location>
        <begin position="152"/>
        <end position="175"/>
    </location>
</feature>
<feature type="transmembrane region" description="Helical" evidence="1">
    <location>
        <begin position="103"/>
        <end position="124"/>
    </location>
</feature>
<dbReference type="EMBL" id="VJMJ01000036">
    <property type="protein sequence ID" value="KAF0741595.1"/>
    <property type="molecule type" value="Genomic_DNA"/>
</dbReference>
<organism evidence="2 3">
    <name type="scientific">Aphanomyces euteiches</name>
    <dbReference type="NCBI Taxonomy" id="100861"/>
    <lineage>
        <taxon>Eukaryota</taxon>
        <taxon>Sar</taxon>
        <taxon>Stramenopiles</taxon>
        <taxon>Oomycota</taxon>
        <taxon>Saprolegniomycetes</taxon>
        <taxon>Saprolegniales</taxon>
        <taxon>Verrucalvaceae</taxon>
        <taxon>Aphanomyces</taxon>
    </lineage>
</organism>
<accession>A0A6G0XMI7</accession>
<gene>
    <name evidence="2" type="ORF">Ae201684_003275</name>
</gene>
<keyword evidence="1" id="KW-0812">Transmembrane</keyword>
<sequence length="389" mass="42422">MTVFSYANSDGTSHNLMANPKRALFTPQGQVLEDTMGMDFIVYSRPLGERYLVTGYCLSAIEEFSQVKDGLGLTGWSQGKFSKLPVAPGWACGHVIANSSELIGIQIALSVLTLAFILGGDFFVTIEGFRGVLQGQPVLTYAILSGLERRRLLLVCIVLNALPALLYMDVSRIYYFTENGFKIWCLSCIVMANFFSFGLVVLVSLIDLIPFRFNYVFGYSSLLFLSGAIAAVSIICCREAVFLAMYNKYYGGGTPLISTSSAREVVAKLHCLLIAMQVNGVDWPSGSYTAAGTPPVLTYLMEQILLPLFVALATSASVSAILHKINHHTFMLHIEWCKTNGFLVHAGVPNFMTSLPLEQVNAIKLGSKSYCKPSTQALLGYSSVTDADP</sequence>
<dbReference type="Proteomes" id="UP000481153">
    <property type="component" value="Unassembled WGS sequence"/>
</dbReference>
<dbReference type="AlphaFoldDB" id="A0A6G0XMI7"/>
<feature type="transmembrane region" description="Helical" evidence="1">
    <location>
        <begin position="221"/>
        <end position="246"/>
    </location>
</feature>
<reference evidence="2 3" key="1">
    <citation type="submission" date="2019-07" db="EMBL/GenBank/DDBJ databases">
        <title>Genomics analysis of Aphanomyces spp. identifies a new class of oomycete effector associated with host adaptation.</title>
        <authorList>
            <person name="Gaulin E."/>
        </authorList>
    </citation>
    <scope>NUCLEOTIDE SEQUENCE [LARGE SCALE GENOMIC DNA]</scope>
    <source>
        <strain evidence="2 3">ATCC 201684</strain>
    </source>
</reference>
<evidence type="ECO:0000256" key="1">
    <source>
        <dbReference type="SAM" id="Phobius"/>
    </source>
</evidence>
<comment type="caution">
    <text evidence="2">The sequence shown here is derived from an EMBL/GenBank/DDBJ whole genome shotgun (WGS) entry which is preliminary data.</text>
</comment>
<keyword evidence="1" id="KW-1133">Transmembrane helix</keyword>
<evidence type="ECO:0000313" key="3">
    <source>
        <dbReference type="Proteomes" id="UP000481153"/>
    </source>
</evidence>
<keyword evidence="3" id="KW-1185">Reference proteome</keyword>
<evidence type="ECO:0000313" key="2">
    <source>
        <dbReference type="EMBL" id="KAF0741595.1"/>
    </source>
</evidence>